<accession>A0ACB8RC51</accession>
<reference evidence="1" key="1">
    <citation type="submission" date="2021-02" db="EMBL/GenBank/DDBJ databases">
        <authorList>
            <consortium name="DOE Joint Genome Institute"/>
            <person name="Ahrendt S."/>
            <person name="Looney B.P."/>
            <person name="Miyauchi S."/>
            <person name="Morin E."/>
            <person name="Drula E."/>
            <person name="Courty P.E."/>
            <person name="Chicoki N."/>
            <person name="Fauchery L."/>
            <person name="Kohler A."/>
            <person name="Kuo A."/>
            <person name="Labutti K."/>
            <person name="Pangilinan J."/>
            <person name="Lipzen A."/>
            <person name="Riley R."/>
            <person name="Andreopoulos W."/>
            <person name="He G."/>
            <person name="Johnson J."/>
            <person name="Barry K.W."/>
            <person name="Grigoriev I.V."/>
            <person name="Nagy L."/>
            <person name="Hibbett D."/>
            <person name="Henrissat B."/>
            <person name="Matheny P.B."/>
            <person name="Labbe J."/>
            <person name="Martin F."/>
        </authorList>
    </citation>
    <scope>NUCLEOTIDE SEQUENCE</scope>
    <source>
        <strain evidence="1">FP105234-sp</strain>
    </source>
</reference>
<sequence>MADLPVETLREIFQYLPLFSRDALVPNNDFVSPEGWVPPPWRPSGVAIYQVCRRWRDIVGNFPELWTTIPLRSAEWAKLALERSGDKPISIHIDLGLIRSPTYLSVASNMIPHMVRARDISLSAVSHPPFPSKGQEWSHFVWQVVVKSLEQHRAPLLESFELRDFDGWCLPKEIFQGSVPPRLRELRLNCCLHPTSSLLNAPLTVFDMSTNSICLYDDEVEVEDEDEDEGLQHAYVHLSNALETFSNLRELSLCDMLNEPDVWTKEQHAIHFPRLEVLTLSGPNYIVNHTLSLLSVPATVDLRLVLLAAIAEQTMVGSPAVKLPSDVHAFWNMMAAHEQNLATAQLAFRHLRIRNVSEWPTSHWWAASRNRDTKDLVITASNPGAPGTKSSGFSPRIHVQFMPVPLGPEARFATFPEILAFLSVFPGIKNVEEVEFVGVDDVPWTLEEVPDANAAALALKERIPSSSHVLSRDTPLWGDVRRAVLANEALNPSSVIIVASVDF</sequence>
<dbReference type="Proteomes" id="UP000814033">
    <property type="component" value="Unassembled WGS sequence"/>
</dbReference>
<proteinExistence type="predicted"/>
<evidence type="ECO:0000313" key="2">
    <source>
        <dbReference type="Proteomes" id="UP000814033"/>
    </source>
</evidence>
<keyword evidence="2" id="KW-1185">Reference proteome</keyword>
<evidence type="ECO:0000313" key="1">
    <source>
        <dbReference type="EMBL" id="KAI0041241.1"/>
    </source>
</evidence>
<organism evidence="1 2">
    <name type="scientific">Auriscalpium vulgare</name>
    <dbReference type="NCBI Taxonomy" id="40419"/>
    <lineage>
        <taxon>Eukaryota</taxon>
        <taxon>Fungi</taxon>
        <taxon>Dikarya</taxon>
        <taxon>Basidiomycota</taxon>
        <taxon>Agaricomycotina</taxon>
        <taxon>Agaricomycetes</taxon>
        <taxon>Russulales</taxon>
        <taxon>Auriscalpiaceae</taxon>
        <taxon>Auriscalpium</taxon>
    </lineage>
</organism>
<reference evidence="1" key="2">
    <citation type="journal article" date="2022" name="New Phytol.">
        <title>Evolutionary transition to the ectomycorrhizal habit in the genomes of a hyperdiverse lineage of mushroom-forming fungi.</title>
        <authorList>
            <person name="Looney B."/>
            <person name="Miyauchi S."/>
            <person name="Morin E."/>
            <person name="Drula E."/>
            <person name="Courty P.E."/>
            <person name="Kohler A."/>
            <person name="Kuo A."/>
            <person name="LaButti K."/>
            <person name="Pangilinan J."/>
            <person name="Lipzen A."/>
            <person name="Riley R."/>
            <person name="Andreopoulos W."/>
            <person name="He G."/>
            <person name="Johnson J."/>
            <person name="Nolan M."/>
            <person name="Tritt A."/>
            <person name="Barry K.W."/>
            <person name="Grigoriev I.V."/>
            <person name="Nagy L.G."/>
            <person name="Hibbett D."/>
            <person name="Henrissat B."/>
            <person name="Matheny P.B."/>
            <person name="Labbe J."/>
            <person name="Martin F.M."/>
        </authorList>
    </citation>
    <scope>NUCLEOTIDE SEQUENCE</scope>
    <source>
        <strain evidence="1">FP105234-sp</strain>
    </source>
</reference>
<protein>
    <submittedName>
        <fullName evidence="1">Uncharacterized protein</fullName>
    </submittedName>
</protein>
<comment type="caution">
    <text evidence="1">The sequence shown here is derived from an EMBL/GenBank/DDBJ whole genome shotgun (WGS) entry which is preliminary data.</text>
</comment>
<name>A0ACB8RC51_9AGAM</name>
<dbReference type="EMBL" id="MU276135">
    <property type="protein sequence ID" value="KAI0041241.1"/>
    <property type="molecule type" value="Genomic_DNA"/>
</dbReference>
<gene>
    <name evidence="1" type="ORF">FA95DRAFT_1611176</name>
</gene>